<accession>A0A5B1CHZ7</accession>
<dbReference type="AlphaFoldDB" id="A0A5B1CHZ7"/>
<evidence type="ECO:0000313" key="2">
    <source>
        <dbReference type="Proteomes" id="UP000322699"/>
    </source>
</evidence>
<keyword evidence="2" id="KW-1185">Reference proteome</keyword>
<gene>
    <name evidence="1" type="ORF">LF1_23880</name>
</gene>
<organism evidence="1 2">
    <name type="scientific">Rubripirellula obstinata</name>
    <dbReference type="NCBI Taxonomy" id="406547"/>
    <lineage>
        <taxon>Bacteria</taxon>
        <taxon>Pseudomonadati</taxon>
        <taxon>Planctomycetota</taxon>
        <taxon>Planctomycetia</taxon>
        <taxon>Pirellulales</taxon>
        <taxon>Pirellulaceae</taxon>
        <taxon>Rubripirellula</taxon>
    </lineage>
</organism>
<dbReference type="EMBL" id="VRLW01000001">
    <property type="protein sequence ID" value="KAA1259851.1"/>
    <property type="molecule type" value="Genomic_DNA"/>
</dbReference>
<protein>
    <submittedName>
        <fullName evidence="1">Uncharacterized protein</fullName>
    </submittedName>
</protein>
<dbReference type="Proteomes" id="UP000322699">
    <property type="component" value="Unassembled WGS sequence"/>
</dbReference>
<evidence type="ECO:0000313" key="1">
    <source>
        <dbReference type="EMBL" id="KAA1259851.1"/>
    </source>
</evidence>
<sequence>MGFTGPKLFTALGIAPRVQSIAESKHRGTRGPMGTRLNDPVRVSRIALIVASLHFQGYFAADWIGDNPAVTLLGCGDLFATGEYAAGAFACWQIDVRRDSFG</sequence>
<proteinExistence type="predicted"/>
<name>A0A5B1CHZ7_9BACT</name>
<comment type="caution">
    <text evidence="1">The sequence shown here is derived from an EMBL/GenBank/DDBJ whole genome shotgun (WGS) entry which is preliminary data.</text>
</comment>
<reference evidence="1 2" key="1">
    <citation type="submission" date="2019-08" db="EMBL/GenBank/DDBJ databases">
        <title>Deep-cultivation of Planctomycetes and their phenomic and genomic characterization uncovers novel biology.</title>
        <authorList>
            <person name="Wiegand S."/>
            <person name="Jogler M."/>
            <person name="Boedeker C."/>
            <person name="Pinto D."/>
            <person name="Vollmers J."/>
            <person name="Rivas-Marin E."/>
            <person name="Kohn T."/>
            <person name="Peeters S.H."/>
            <person name="Heuer A."/>
            <person name="Rast P."/>
            <person name="Oberbeckmann S."/>
            <person name="Bunk B."/>
            <person name="Jeske O."/>
            <person name="Meyerdierks A."/>
            <person name="Storesund J.E."/>
            <person name="Kallscheuer N."/>
            <person name="Luecker S."/>
            <person name="Lage O.M."/>
            <person name="Pohl T."/>
            <person name="Merkel B.J."/>
            <person name="Hornburger P."/>
            <person name="Mueller R.-W."/>
            <person name="Bruemmer F."/>
            <person name="Labrenz M."/>
            <person name="Spormann A.M."/>
            <person name="Op Den Camp H."/>
            <person name="Overmann J."/>
            <person name="Amann R."/>
            <person name="Jetten M.S.M."/>
            <person name="Mascher T."/>
            <person name="Medema M.H."/>
            <person name="Devos D.P."/>
            <person name="Kaster A.-K."/>
            <person name="Ovreas L."/>
            <person name="Rohde M."/>
            <person name="Galperin M.Y."/>
            <person name="Jogler C."/>
        </authorList>
    </citation>
    <scope>NUCLEOTIDE SEQUENCE [LARGE SCALE GENOMIC DNA]</scope>
    <source>
        <strain evidence="1 2">LF1</strain>
    </source>
</reference>